<evidence type="ECO:0000259" key="1">
    <source>
        <dbReference type="PROSITE" id="PS50042"/>
    </source>
</evidence>
<evidence type="ECO:0000313" key="3">
    <source>
        <dbReference type="Proteomes" id="UP000002531"/>
    </source>
</evidence>
<accession>Q3SWI7</accession>
<dbReference type="STRING" id="323098.Nwi_0086"/>
<protein>
    <submittedName>
        <fullName evidence="2">Cyclic nucleotide-binding protein</fullName>
    </submittedName>
</protein>
<dbReference type="SMART" id="SM00100">
    <property type="entry name" value="cNMP"/>
    <property type="match status" value="1"/>
</dbReference>
<dbReference type="GO" id="GO:0005829">
    <property type="term" value="C:cytosol"/>
    <property type="evidence" value="ECO:0007669"/>
    <property type="project" value="TreeGrafter"/>
</dbReference>
<feature type="domain" description="Cyclic nucleotide-binding" evidence="1">
    <location>
        <begin position="26"/>
        <end position="143"/>
    </location>
</feature>
<sequence length="160" mass="17574">MIRDGSSNRFCMSIDDDVVLLERVPTLRLLGAEALRVLAIGAEQQQFASGSILFRAGDEADGGYVVQEGGFRIHVPNGRDRKVVAERGTLIGELALIVPISRPATAIAREYSMVIRIPRTLFLRVLDSYPAAAQRLRDEFANRTRQTTSDILMASAKLSS</sequence>
<dbReference type="PANTHER" id="PTHR24567">
    <property type="entry name" value="CRP FAMILY TRANSCRIPTIONAL REGULATORY PROTEIN"/>
    <property type="match status" value="1"/>
</dbReference>
<dbReference type="eggNOG" id="COG0664">
    <property type="taxonomic scope" value="Bacteria"/>
</dbReference>
<gene>
    <name evidence="2" type="ordered locus">Nwi_0086</name>
</gene>
<dbReference type="Gene3D" id="2.60.120.10">
    <property type="entry name" value="Jelly Rolls"/>
    <property type="match status" value="1"/>
</dbReference>
<dbReference type="PROSITE" id="PS50042">
    <property type="entry name" value="CNMP_BINDING_3"/>
    <property type="match status" value="1"/>
</dbReference>
<dbReference type="InterPro" id="IPR000595">
    <property type="entry name" value="cNMP-bd_dom"/>
</dbReference>
<dbReference type="InterPro" id="IPR018490">
    <property type="entry name" value="cNMP-bd_dom_sf"/>
</dbReference>
<dbReference type="KEGG" id="nwi:Nwi_0086"/>
<dbReference type="GO" id="GO:0003700">
    <property type="term" value="F:DNA-binding transcription factor activity"/>
    <property type="evidence" value="ECO:0007669"/>
    <property type="project" value="TreeGrafter"/>
</dbReference>
<reference evidence="2 3" key="1">
    <citation type="journal article" date="2006" name="Appl. Environ. Microbiol.">
        <title>Genome sequence of the chemolithoautotrophic nitrite-oxidizing bacterium Nitrobacter winogradskyi Nb-255.</title>
        <authorList>
            <person name="Starkenburg S.R."/>
            <person name="Chain P.S."/>
            <person name="Sayavedra-Soto L.A."/>
            <person name="Hauser L."/>
            <person name="Land M.L."/>
            <person name="Larimer F.W."/>
            <person name="Malfatti S.A."/>
            <person name="Klotz M.G."/>
            <person name="Bottomley P.J."/>
            <person name="Arp D.J."/>
            <person name="Hickey W.J."/>
        </authorList>
    </citation>
    <scope>NUCLEOTIDE SEQUENCE [LARGE SCALE GENOMIC DNA]</scope>
    <source>
        <strain evidence="3">ATCC 25391 / DSM 10237 / CIP 104748 / NCIMB 11846 / Nb-255</strain>
    </source>
</reference>
<dbReference type="Pfam" id="PF00027">
    <property type="entry name" value="cNMP_binding"/>
    <property type="match status" value="1"/>
</dbReference>
<dbReference type="InterPro" id="IPR050397">
    <property type="entry name" value="Env_Response_Regulators"/>
</dbReference>
<proteinExistence type="predicted"/>
<keyword evidence="3" id="KW-1185">Reference proteome</keyword>
<dbReference type="AlphaFoldDB" id="Q3SWI7"/>
<organism evidence="2 3">
    <name type="scientific">Nitrobacter winogradskyi (strain ATCC 25391 / DSM 10237 / CIP 104748 / NCIMB 11846 / Nb-255)</name>
    <dbReference type="NCBI Taxonomy" id="323098"/>
    <lineage>
        <taxon>Bacteria</taxon>
        <taxon>Pseudomonadati</taxon>
        <taxon>Pseudomonadota</taxon>
        <taxon>Alphaproteobacteria</taxon>
        <taxon>Hyphomicrobiales</taxon>
        <taxon>Nitrobacteraceae</taxon>
        <taxon>Nitrobacter</taxon>
    </lineage>
</organism>
<name>Q3SWI7_NITWN</name>
<dbReference type="HOGENOM" id="CLU_075053_16_3_5"/>
<dbReference type="CDD" id="cd00038">
    <property type="entry name" value="CAP_ED"/>
    <property type="match status" value="1"/>
</dbReference>
<evidence type="ECO:0000313" key="2">
    <source>
        <dbReference type="EMBL" id="ABA03354.1"/>
    </source>
</evidence>
<dbReference type="EMBL" id="CP000115">
    <property type="protein sequence ID" value="ABA03354.1"/>
    <property type="molecule type" value="Genomic_DNA"/>
</dbReference>
<dbReference type="InterPro" id="IPR014710">
    <property type="entry name" value="RmlC-like_jellyroll"/>
</dbReference>
<dbReference type="SUPFAM" id="SSF51206">
    <property type="entry name" value="cAMP-binding domain-like"/>
    <property type="match status" value="1"/>
</dbReference>
<dbReference type="PANTHER" id="PTHR24567:SF68">
    <property type="entry name" value="DNA-BINDING TRANSCRIPTIONAL DUAL REGULATOR CRP"/>
    <property type="match status" value="1"/>
</dbReference>
<dbReference type="Proteomes" id="UP000002531">
    <property type="component" value="Chromosome"/>
</dbReference>